<comment type="caution">
    <text evidence="1">The sequence shown here is derived from an EMBL/GenBank/DDBJ whole genome shotgun (WGS) entry which is preliminary data.</text>
</comment>
<evidence type="ECO:0000313" key="2">
    <source>
        <dbReference type="Proteomes" id="UP001165590"/>
    </source>
</evidence>
<accession>A0ABT3VGW3</accession>
<proteinExistence type="predicted"/>
<keyword evidence="2" id="KW-1185">Reference proteome</keyword>
<dbReference type="RefSeq" id="WP_267031162.1">
    <property type="nucleotide sequence ID" value="NZ_JAIFZO010000002.1"/>
</dbReference>
<reference evidence="1" key="1">
    <citation type="journal article" date="2022" name="bioRxiv">
        <title>Discovery and biosynthetic assessment of Streptomyces ortus sp nov. isolated from a deep-sea sponge.</title>
        <authorList>
            <person name="Williams S.E."/>
        </authorList>
    </citation>
    <scope>NUCLEOTIDE SEQUENCE</scope>
    <source>
        <strain evidence="1">A15ISP2-DRY2</strain>
    </source>
</reference>
<protein>
    <submittedName>
        <fullName evidence="1">Uncharacterized protein</fullName>
    </submittedName>
</protein>
<organism evidence="1 2">
    <name type="scientific">Streptomyces ortus</name>
    <dbReference type="NCBI Taxonomy" id="2867268"/>
    <lineage>
        <taxon>Bacteria</taxon>
        <taxon>Bacillati</taxon>
        <taxon>Actinomycetota</taxon>
        <taxon>Actinomycetes</taxon>
        <taxon>Kitasatosporales</taxon>
        <taxon>Streptomycetaceae</taxon>
        <taxon>Streptomyces</taxon>
    </lineage>
</organism>
<dbReference type="EMBL" id="JAIFZO010000002">
    <property type="protein sequence ID" value="MCX4238907.1"/>
    <property type="molecule type" value="Genomic_DNA"/>
</dbReference>
<dbReference type="Proteomes" id="UP001165590">
    <property type="component" value="Unassembled WGS sequence"/>
</dbReference>
<gene>
    <name evidence="1" type="ORF">K3769_40270</name>
</gene>
<sequence length="129" mass="14220">MQSSEVAAAILAHRLRLFPPGQPSALLGVIDQMPVHPRTAVLREGLDATPVRSYFVHEEVVPRTGTKVSVAFDRTRGRDGRVLVWLSARRGAGRGEGSSGLSFDLLTDTRPQPWLVFQTSSRHVSARHR</sequence>
<evidence type="ECO:0000313" key="1">
    <source>
        <dbReference type="EMBL" id="MCX4238907.1"/>
    </source>
</evidence>
<name>A0ABT3VGW3_9ACTN</name>